<dbReference type="Proteomes" id="UP000295008">
    <property type="component" value="Unassembled WGS sequence"/>
</dbReference>
<dbReference type="Pfam" id="PF00072">
    <property type="entry name" value="Response_reg"/>
    <property type="match status" value="1"/>
</dbReference>
<dbReference type="AlphaFoldDB" id="A0A4R1RFK3"/>
<protein>
    <submittedName>
        <fullName evidence="3">Two-component system chemotaxis response regulator CheY</fullName>
    </submittedName>
</protein>
<keyword evidence="1" id="KW-0597">Phosphoprotein</keyword>
<sequence>MARKVLVVDDAVLMRTILREILENYGFEVSGEAENGYEAIEKYQQLNPDLVTLDITMPELNGLETLKALKALDKDCKVVIISALEHEKIVGEALACGAQGFIVKPFQVQTIIDTLLRL</sequence>
<evidence type="ECO:0000313" key="4">
    <source>
        <dbReference type="Proteomes" id="UP000295008"/>
    </source>
</evidence>
<dbReference type="RefSeq" id="WP_132015083.1">
    <property type="nucleotide sequence ID" value="NZ_SLUN01000018.1"/>
</dbReference>
<feature type="domain" description="Response regulatory" evidence="2">
    <location>
        <begin position="4"/>
        <end position="118"/>
    </location>
</feature>
<evidence type="ECO:0000313" key="3">
    <source>
        <dbReference type="EMBL" id="TCL64758.1"/>
    </source>
</evidence>
<name>A0A4R1RFK3_HYDET</name>
<reference evidence="3 4" key="1">
    <citation type="submission" date="2019-03" db="EMBL/GenBank/DDBJ databases">
        <title>Genomic Encyclopedia of Type Strains, Phase IV (KMG-IV): sequencing the most valuable type-strain genomes for metagenomic binning, comparative biology and taxonomic classification.</title>
        <authorList>
            <person name="Goeker M."/>
        </authorList>
    </citation>
    <scope>NUCLEOTIDE SEQUENCE [LARGE SCALE GENOMIC DNA]</scope>
    <source>
        <strain evidence="3 4">LX-B</strain>
    </source>
</reference>
<gene>
    <name evidence="3" type="ORF">EDC14_101857</name>
</gene>
<dbReference type="SUPFAM" id="SSF52172">
    <property type="entry name" value="CheY-like"/>
    <property type="match status" value="1"/>
</dbReference>
<dbReference type="OrthoDB" id="9779069at2"/>
<dbReference type="Gene3D" id="3.40.50.2300">
    <property type="match status" value="1"/>
</dbReference>
<feature type="modified residue" description="4-aspartylphosphate" evidence="1">
    <location>
        <position position="54"/>
    </location>
</feature>
<dbReference type="PANTHER" id="PTHR43228">
    <property type="entry name" value="TWO-COMPONENT RESPONSE REGULATOR"/>
    <property type="match status" value="1"/>
</dbReference>
<organism evidence="3 4">
    <name type="scientific">Hydrogenispora ethanolica</name>
    <dbReference type="NCBI Taxonomy" id="1082276"/>
    <lineage>
        <taxon>Bacteria</taxon>
        <taxon>Bacillati</taxon>
        <taxon>Bacillota</taxon>
        <taxon>Hydrogenispora</taxon>
    </lineage>
</organism>
<dbReference type="InterPro" id="IPR001789">
    <property type="entry name" value="Sig_transdc_resp-reg_receiver"/>
</dbReference>
<keyword evidence="4" id="KW-1185">Reference proteome</keyword>
<dbReference type="PANTHER" id="PTHR43228:SF1">
    <property type="entry name" value="TWO-COMPONENT RESPONSE REGULATOR ARR22"/>
    <property type="match status" value="1"/>
</dbReference>
<dbReference type="SMART" id="SM00448">
    <property type="entry name" value="REC"/>
    <property type="match status" value="1"/>
</dbReference>
<accession>A0A4R1RFK3</accession>
<proteinExistence type="predicted"/>
<dbReference type="InterPro" id="IPR052048">
    <property type="entry name" value="ST_Response_Regulator"/>
</dbReference>
<evidence type="ECO:0000256" key="1">
    <source>
        <dbReference type="PROSITE-ProRule" id="PRU00169"/>
    </source>
</evidence>
<dbReference type="EMBL" id="SLUN01000018">
    <property type="protein sequence ID" value="TCL64758.1"/>
    <property type="molecule type" value="Genomic_DNA"/>
</dbReference>
<dbReference type="PROSITE" id="PS50110">
    <property type="entry name" value="RESPONSE_REGULATORY"/>
    <property type="match status" value="1"/>
</dbReference>
<dbReference type="GO" id="GO:0000160">
    <property type="term" value="P:phosphorelay signal transduction system"/>
    <property type="evidence" value="ECO:0007669"/>
    <property type="project" value="InterPro"/>
</dbReference>
<dbReference type="InterPro" id="IPR011006">
    <property type="entry name" value="CheY-like_superfamily"/>
</dbReference>
<evidence type="ECO:0000259" key="2">
    <source>
        <dbReference type="PROSITE" id="PS50110"/>
    </source>
</evidence>
<comment type="caution">
    <text evidence="3">The sequence shown here is derived from an EMBL/GenBank/DDBJ whole genome shotgun (WGS) entry which is preliminary data.</text>
</comment>